<name>A0A0G2GCU6_PHACM</name>
<dbReference type="Pfam" id="PF12456">
    <property type="entry name" value="hSac2"/>
    <property type="match status" value="1"/>
</dbReference>
<feature type="domain" description="SAC" evidence="2">
    <location>
        <begin position="137"/>
        <end position="502"/>
    </location>
</feature>
<proteinExistence type="predicted"/>
<keyword evidence="5" id="KW-1185">Reference proteome</keyword>
<evidence type="ECO:0000313" key="4">
    <source>
        <dbReference type="EMBL" id="KKY14895.1"/>
    </source>
</evidence>
<organism evidence="4 5">
    <name type="scientific">Phaeomoniella chlamydospora</name>
    <name type="common">Phaeoacremonium chlamydosporum</name>
    <dbReference type="NCBI Taxonomy" id="158046"/>
    <lineage>
        <taxon>Eukaryota</taxon>
        <taxon>Fungi</taxon>
        <taxon>Dikarya</taxon>
        <taxon>Ascomycota</taxon>
        <taxon>Pezizomycotina</taxon>
        <taxon>Eurotiomycetes</taxon>
        <taxon>Chaetothyriomycetidae</taxon>
        <taxon>Phaeomoniellales</taxon>
        <taxon>Phaeomoniellaceae</taxon>
        <taxon>Phaeomoniella</taxon>
    </lineage>
</organism>
<dbReference type="GO" id="GO:0043812">
    <property type="term" value="F:phosphatidylinositol-4-phosphate phosphatase activity"/>
    <property type="evidence" value="ECO:0007669"/>
    <property type="project" value="TreeGrafter"/>
</dbReference>
<sequence>MDSESESELSETESVNYESADEGDSPIEPMKDAKMPGHTRTKSSVAEDVIGRKGQYGRFAAQWFSRSGWSQERKRTLGMSTERQEGLQEPEAHLNVAVPATQSQIDPQSSLRDNDGRREQQLPDTTFPLTSRILRTTRALLSSKCFYFSYDVNITRRLGGGNSLWSKPPTGENADELYTWNKHMAQPFIDAGQNFFFLPIMQGFVGQRAFIAQRQHSGEGHTEAVESLEKILEADRQFRKNSDDRRSSKQPQSFLLTIISRRSIKRSGLRYLRRGIDDEGNAANTVETEQILSSPTWDTSLPVRSFVQIRGSIPLYFSQSPYSFKPIPILHQSKDANQTAFKSHFEELGRRYGAIQIAVLVDKHGSEAGIGEEYESFVKRYNEQQRDQLDFEWFDFHSECRGMKFENVQKLVTKLEGTLKSHGETVLNDRNVVQKQSGIIRSNCMDCLDRTNVVESALAQHVLEQHLRKQGFDIDFQIDPSTQWFNNLWADNGDAISRQYAGTAALKGDFTRTRKRNVRGALNDFSLTLSRYYNNIVNDYFSQNVIDYLMGNVSIQAFEDFEADMMNTDPGVSLERIRQKAIETCSKITIQNEKEDLLQGWTMLSPSLPNTLRSLPFQESVVLLTDHAIYNCKFDWNTEKVGSFERIDLHSITNIHYGPYVTSVLTERQLDESRNIGLVITYNPGKGNIIRVNTRSLQNSVDPAKNEPAVDNSGEGTLFSWLARGSEQPRFMAMKLLPVRSLAGGLDGSLMAQLEQIIDDIQRAVKNIVPSDQGPQDGVTVKKMTIVSAEDAKKNTGYLEQLGHQVKKLVWG</sequence>
<dbReference type="PROSITE" id="PS50275">
    <property type="entry name" value="SAC"/>
    <property type="match status" value="1"/>
</dbReference>
<dbReference type="AlphaFoldDB" id="A0A0G2GCU6"/>
<dbReference type="GO" id="GO:0005783">
    <property type="term" value="C:endoplasmic reticulum"/>
    <property type="evidence" value="ECO:0007669"/>
    <property type="project" value="TreeGrafter"/>
</dbReference>
<feature type="compositionally biased region" description="Acidic residues" evidence="1">
    <location>
        <begin position="1"/>
        <end position="11"/>
    </location>
</feature>
<feature type="region of interest" description="Disordered" evidence="1">
    <location>
        <begin position="1"/>
        <end position="49"/>
    </location>
</feature>
<dbReference type="PANTHER" id="PTHR45662">
    <property type="entry name" value="PHOSPHATIDYLINOSITIDE PHOSPHATASE SAC1"/>
    <property type="match status" value="1"/>
</dbReference>
<evidence type="ECO:0000256" key="1">
    <source>
        <dbReference type="SAM" id="MobiDB-lite"/>
    </source>
</evidence>
<feature type="domain" description="HSac2" evidence="3">
    <location>
        <begin position="572"/>
        <end position="719"/>
    </location>
</feature>
<evidence type="ECO:0000259" key="3">
    <source>
        <dbReference type="PROSITE" id="PS51791"/>
    </source>
</evidence>
<feature type="region of interest" description="Disordered" evidence="1">
    <location>
        <begin position="97"/>
        <end position="124"/>
    </location>
</feature>
<dbReference type="GO" id="GO:0046856">
    <property type="term" value="P:phosphatidylinositol dephosphorylation"/>
    <property type="evidence" value="ECO:0007669"/>
    <property type="project" value="TreeGrafter"/>
</dbReference>
<feature type="compositionally biased region" description="Polar residues" evidence="1">
    <location>
        <begin position="100"/>
        <end position="111"/>
    </location>
</feature>
<dbReference type="PANTHER" id="PTHR45662:SF7">
    <property type="entry name" value="SACI DOMAIN PROTEIN (AFU_ORTHOLOGUE AFUA_1G15890)"/>
    <property type="match status" value="1"/>
</dbReference>
<protein>
    <submittedName>
        <fullName evidence="4">Uncharacterized protein</fullName>
    </submittedName>
</protein>
<comment type="caution">
    <text evidence="4">The sequence shown here is derived from an EMBL/GenBank/DDBJ whole genome shotgun (WGS) entry which is preliminary data.</text>
</comment>
<dbReference type="EMBL" id="LCWF01000204">
    <property type="protein sequence ID" value="KKY14895.1"/>
    <property type="molecule type" value="Genomic_DNA"/>
</dbReference>
<accession>A0A0G2GCU6</accession>
<evidence type="ECO:0000313" key="5">
    <source>
        <dbReference type="Proteomes" id="UP000053317"/>
    </source>
</evidence>
<dbReference type="InterPro" id="IPR034753">
    <property type="entry name" value="hSac2"/>
</dbReference>
<evidence type="ECO:0000259" key="2">
    <source>
        <dbReference type="PROSITE" id="PS50275"/>
    </source>
</evidence>
<dbReference type="PROSITE" id="PS51791">
    <property type="entry name" value="HSAC2"/>
    <property type="match status" value="1"/>
</dbReference>
<dbReference type="InterPro" id="IPR022158">
    <property type="entry name" value="Inositol_phosphatase"/>
</dbReference>
<reference evidence="4 5" key="1">
    <citation type="submission" date="2015-05" db="EMBL/GenBank/DDBJ databases">
        <title>Distinctive expansion of gene families associated with plant cell wall degradation and secondary metabolism in the genomes of grapevine trunk pathogens.</title>
        <authorList>
            <person name="Lawrence D.P."/>
            <person name="Travadon R."/>
            <person name="Rolshausen P.E."/>
            <person name="Baumgartner K."/>
        </authorList>
    </citation>
    <scope>NUCLEOTIDE SEQUENCE [LARGE SCALE GENOMIC DNA]</scope>
    <source>
        <strain evidence="4">UCRPC4</strain>
    </source>
</reference>
<dbReference type="OrthoDB" id="405996at2759"/>
<dbReference type="Pfam" id="PF02383">
    <property type="entry name" value="Syja_N"/>
    <property type="match status" value="1"/>
</dbReference>
<gene>
    <name evidence="4" type="ORF">UCRPC4_g06618</name>
</gene>
<reference evidence="4 5" key="2">
    <citation type="submission" date="2015-05" db="EMBL/GenBank/DDBJ databases">
        <authorList>
            <person name="Morales-Cruz A."/>
            <person name="Amrine K.C."/>
            <person name="Cantu D."/>
        </authorList>
    </citation>
    <scope>NUCLEOTIDE SEQUENCE [LARGE SCALE GENOMIC DNA]</scope>
    <source>
        <strain evidence="4">UCRPC4</strain>
    </source>
</reference>
<dbReference type="Proteomes" id="UP000053317">
    <property type="component" value="Unassembled WGS sequence"/>
</dbReference>
<feature type="compositionally biased region" description="Basic and acidic residues" evidence="1">
    <location>
        <begin position="112"/>
        <end position="121"/>
    </location>
</feature>
<dbReference type="InterPro" id="IPR002013">
    <property type="entry name" value="SAC_dom"/>
</dbReference>